<organism evidence="1 2">
    <name type="scientific">Colletotrichum melonis</name>
    <dbReference type="NCBI Taxonomy" id="1209925"/>
    <lineage>
        <taxon>Eukaryota</taxon>
        <taxon>Fungi</taxon>
        <taxon>Dikarya</taxon>
        <taxon>Ascomycota</taxon>
        <taxon>Pezizomycotina</taxon>
        <taxon>Sordariomycetes</taxon>
        <taxon>Hypocreomycetidae</taxon>
        <taxon>Glomerellales</taxon>
        <taxon>Glomerellaceae</taxon>
        <taxon>Colletotrichum</taxon>
        <taxon>Colletotrichum acutatum species complex</taxon>
    </lineage>
</organism>
<proteinExistence type="predicted"/>
<gene>
    <name evidence="1" type="ORF">CMEL01_15300</name>
</gene>
<evidence type="ECO:0000313" key="1">
    <source>
        <dbReference type="EMBL" id="KAK1461003.1"/>
    </source>
</evidence>
<name>A0AAI9UPZ0_9PEZI</name>
<protein>
    <submittedName>
        <fullName evidence="1">Uncharacterized protein</fullName>
    </submittedName>
</protein>
<dbReference type="AlphaFoldDB" id="A0AAI9UPZ0"/>
<comment type="caution">
    <text evidence="1">The sequence shown here is derived from an EMBL/GenBank/DDBJ whole genome shotgun (WGS) entry which is preliminary data.</text>
</comment>
<keyword evidence="2" id="KW-1185">Reference proteome</keyword>
<reference evidence="1 2" key="1">
    <citation type="submission" date="2016-10" db="EMBL/GenBank/DDBJ databases">
        <title>The genome sequence of Colletotrichum fioriniae PJ7.</title>
        <authorList>
            <person name="Baroncelli R."/>
        </authorList>
    </citation>
    <scope>NUCLEOTIDE SEQUENCE [LARGE SCALE GENOMIC DNA]</scope>
    <source>
        <strain evidence="1">Col 31</strain>
    </source>
</reference>
<dbReference type="EMBL" id="MLGG01000012">
    <property type="protein sequence ID" value="KAK1461003.1"/>
    <property type="molecule type" value="Genomic_DNA"/>
</dbReference>
<sequence>MTRSKTPLSPNGLALRRDGALFEPQTSHSVNFAVNRDSHIPAERWTAQGGFQGDWMLDSLYQQDPPKEALCHIVDFCATEPPTKGGGQRNHGNPGLTRETPDPNHQVSGCLAASQAVDAACSLRTGGRVLISVICQNRNKIFSAWRLRQSIKGTRDHDPLSDSARGICDALKLGTRRALIMILQSRVAFTAVA</sequence>
<dbReference type="Proteomes" id="UP001239795">
    <property type="component" value="Unassembled WGS sequence"/>
</dbReference>
<evidence type="ECO:0000313" key="2">
    <source>
        <dbReference type="Proteomes" id="UP001239795"/>
    </source>
</evidence>
<accession>A0AAI9UPZ0</accession>